<dbReference type="InterPro" id="IPR005861">
    <property type="entry name" value="HisP_aminotrans"/>
</dbReference>
<feature type="domain" description="Aminotransferase class I/classII large" evidence="5">
    <location>
        <begin position="30"/>
        <end position="352"/>
    </location>
</feature>
<dbReference type="NCBIfam" id="TIGR01141">
    <property type="entry name" value="hisC"/>
    <property type="match status" value="1"/>
</dbReference>
<dbReference type="PROSITE" id="PS00599">
    <property type="entry name" value="AA_TRANSFER_CLASS_2"/>
    <property type="match status" value="1"/>
</dbReference>
<reference evidence="6" key="1">
    <citation type="journal article" date="2014" name="Front. Microbiol.">
        <title>High frequency of phylogenetically diverse reductive dehalogenase-homologous genes in deep subseafloor sedimentary metagenomes.</title>
        <authorList>
            <person name="Kawai M."/>
            <person name="Futagami T."/>
            <person name="Toyoda A."/>
            <person name="Takaki Y."/>
            <person name="Nishi S."/>
            <person name="Hori S."/>
            <person name="Arai W."/>
            <person name="Tsubouchi T."/>
            <person name="Morono Y."/>
            <person name="Uchiyama I."/>
            <person name="Ito T."/>
            <person name="Fujiyama A."/>
            <person name="Inagaki F."/>
            <person name="Takami H."/>
        </authorList>
    </citation>
    <scope>NUCLEOTIDE SEQUENCE</scope>
    <source>
        <strain evidence="6">Expedition CK06-06</strain>
    </source>
</reference>
<dbReference type="Gene3D" id="3.90.1150.10">
    <property type="entry name" value="Aspartate Aminotransferase, domain 1"/>
    <property type="match status" value="1"/>
</dbReference>
<evidence type="ECO:0000259" key="5">
    <source>
        <dbReference type="Pfam" id="PF00155"/>
    </source>
</evidence>
<name>X1FS89_9ZZZZ</name>
<evidence type="ECO:0000256" key="1">
    <source>
        <dbReference type="ARBA" id="ARBA00001933"/>
    </source>
</evidence>
<keyword evidence="2" id="KW-0032">Aminotransferase</keyword>
<organism evidence="6">
    <name type="scientific">marine sediment metagenome</name>
    <dbReference type="NCBI Taxonomy" id="412755"/>
    <lineage>
        <taxon>unclassified sequences</taxon>
        <taxon>metagenomes</taxon>
        <taxon>ecological metagenomes</taxon>
    </lineage>
</organism>
<sequence length="358" mass="39855">MRKGIESMTPYPPGKPIEELERESGIVGSIKLASNENPLGPSPKAIRAIKENLTHIHRYPNGSCYYLRQKLAKKFGVPMGKIILGNGSDEIIKLVVHTFLSPGDEVILPLPTFLLYEKVVESFAGKIVTVPLSDFHIDLPAILEAVSSRTKIIFISNPNNPTGKALKRQEVCRLLHSLPSDVVVVLDEAYIEFATDPNIGSAVELLESYPLLVVLRTFSKAYGLAGLRIGYGFASEMMIDGMNLVRQPFNANYLAQVGALSALDDAEFVEKTLTLIRDGLEYLYSRLDRIGLEYLTTQTNFLLIKTPLGAGETYRHMLREGVIVRSMESFGLKDYIRINVGLPEENERFIKTLKKILS</sequence>
<keyword evidence="3" id="KW-0808">Transferase</keyword>
<dbReference type="GO" id="GO:0000105">
    <property type="term" value="P:L-histidine biosynthetic process"/>
    <property type="evidence" value="ECO:0007669"/>
    <property type="project" value="InterPro"/>
</dbReference>
<dbReference type="PANTHER" id="PTHR43643">
    <property type="entry name" value="HISTIDINOL-PHOSPHATE AMINOTRANSFERASE 2"/>
    <property type="match status" value="1"/>
</dbReference>
<dbReference type="HAMAP" id="MF_01023">
    <property type="entry name" value="HisC_aminotrans_2"/>
    <property type="match status" value="1"/>
</dbReference>
<comment type="cofactor">
    <cofactor evidence="1">
        <name>pyridoxal 5'-phosphate</name>
        <dbReference type="ChEBI" id="CHEBI:597326"/>
    </cofactor>
</comment>
<evidence type="ECO:0000256" key="4">
    <source>
        <dbReference type="ARBA" id="ARBA00022898"/>
    </source>
</evidence>
<dbReference type="InterPro" id="IPR050106">
    <property type="entry name" value="HistidinolP_aminotransfase"/>
</dbReference>
<gene>
    <name evidence="6" type="ORF">S03H2_02100</name>
</gene>
<dbReference type="GO" id="GO:0004400">
    <property type="term" value="F:histidinol-phosphate transaminase activity"/>
    <property type="evidence" value="ECO:0007669"/>
    <property type="project" value="InterPro"/>
</dbReference>
<dbReference type="CDD" id="cd00609">
    <property type="entry name" value="AAT_like"/>
    <property type="match status" value="1"/>
</dbReference>
<evidence type="ECO:0000256" key="2">
    <source>
        <dbReference type="ARBA" id="ARBA00022576"/>
    </source>
</evidence>
<dbReference type="AlphaFoldDB" id="X1FS89"/>
<dbReference type="InterPro" id="IPR015424">
    <property type="entry name" value="PyrdxlP-dep_Trfase"/>
</dbReference>
<evidence type="ECO:0000256" key="3">
    <source>
        <dbReference type="ARBA" id="ARBA00022679"/>
    </source>
</evidence>
<dbReference type="InterPro" id="IPR004839">
    <property type="entry name" value="Aminotransferase_I/II_large"/>
</dbReference>
<dbReference type="Gene3D" id="3.40.640.10">
    <property type="entry name" value="Type I PLP-dependent aspartate aminotransferase-like (Major domain)"/>
    <property type="match status" value="1"/>
</dbReference>
<dbReference type="InterPro" id="IPR015421">
    <property type="entry name" value="PyrdxlP-dep_Trfase_major"/>
</dbReference>
<dbReference type="PANTHER" id="PTHR43643:SF3">
    <property type="entry name" value="HISTIDINOL-PHOSPHATE AMINOTRANSFERASE"/>
    <property type="match status" value="1"/>
</dbReference>
<dbReference type="InterPro" id="IPR001917">
    <property type="entry name" value="Aminotrans_II_pyridoxalP_BS"/>
</dbReference>
<protein>
    <recommendedName>
        <fullName evidence="5">Aminotransferase class I/classII large domain-containing protein</fullName>
    </recommendedName>
</protein>
<evidence type="ECO:0000313" key="6">
    <source>
        <dbReference type="EMBL" id="GAH23618.1"/>
    </source>
</evidence>
<dbReference type="GO" id="GO:0030170">
    <property type="term" value="F:pyridoxal phosphate binding"/>
    <property type="evidence" value="ECO:0007669"/>
    <property type="project" value="InterPro"/>
</dbReference>
<dbReference type="InterPro" id="IPR015422">
    <property type="entry name" value="PyrdxlP-dep_Trfase_small"/>
</dbReference>
<keyword evidence="4" id="KW-0663">Pyridoxal phosphate</keyword>
<dbReference type="SUPFAM" id="SSF53383">
    <property type="entry name" value="PLP-dependent transferases"/>
    <property type="match status" value="1"/>
</dbReference>
<dbReference type="EMBL" id="BARU01000672">
    <property type="protein sequence ID" value="GAH23618.1"/>
    <property type="molecule type" value="Genomic_DNA"/>
</dbReference>
<dbReference type="Pfam" id="PF00155">
    <property type="entry name" value="Aminotran_1_2"/>
    <property type="match status" value="1"/>
</dbReference>
<comment type="caution">
    <text evidence="6">The sequence shown here is derived from an EMBL/GenBank/DDBJ whole genome shotgun (WGS) entry which is preliminary data.</text>
</comment>
<accession>X1FS89</accession>
<proteinExistence type="inferred from homology"/>